<keyword evidence="2" id="KW-0040">ANK repeat</keyword>
<feature type="region of interest" description="Disordered" evidence="3">
    <location>
        <begin position="36"/>
        <end position="57"/>
    </location>
</feature>
<accession>A0AAD4GY87</accession>
<dbReference type="EMBL" id="VCAU01000003">
    <property type="protein sequence ID" value="KAF9894644.1"/>
    <property type="molecule type" value="Genomic_DNA"/>
</dbReference>
<dbReference type="PANTHER" id="PTHR24189:SF50">
    <property type="entry name" value="ANKYRIN REPEAT AND SOCS BOX PROTEIN 2"/>
    <property type="match status" value="1"/>
</dbReference>
<keyword evidence="5" id="KW-1185">Reference proteome</keyword>
<reference evidence="4" key="1">
    <citation type="journal article" date="2019" name="Beilstein J. Org. Chem.">
        <title>Nanangenines: drimane sesquiterpenoids as the dominant metabolite cohort of a novel Australian fungus, Aspergillus nanangensis.</title>
        <authorList>
            <person name="Lacey H.J."/>
            <person name="Gilchrist C.L.M."/>
            <person name="Crombie A."/>
            <person name="Kalaitzis J.A."/>
            <person name="Vuong D."/>
            <person name="Rutledge P.J."/>
            <person name="Turner P."/>
            <person name="Pitt J.I."/>
            <person name="Lacey E."/>
            <person name="Chooi Y.H."/>
            <person name="Piggott A.M."/>
        </authorList>
    </citation>
    <scope>NUCLEOTIDE SEQUENCE</scope>
    <source>
        <strain evidence="4">MST-FP2251</strain>
    </source>
</reference>
<reference evidence="4" key="2">
    <citation type="submission" date="2020-02" db="EMBL/GenBank/DDBJ databases">
        <authorList>
            <person name="Gilchrist C.L.M."/>
            <person name="Chooi Y.-H."/>
        </authorList>
    </citation>
    <scope>NUCLEOTIDE SEQUENCE</scope>
    <source>
        <strain evidence="4">MST-FP2251</strain>
    </source>
</reference>
<dbReference type="InterPro" id="IPR050745">
    <property type="entry name" value="Multifunctional_regulatory"/>
</dbReference>
<evidence type="ECO:0000256" key="1">
    <source>
        <dbReference type="ARBA" id="ARBA00022737"/>
    </source>
</evidence>
<proteinExistence type="predicted"/>
<dbReference type="SUPFAM" id="SSF48403">
    <property type="entry name" value="Ankyrin repeat"/>
    <property type="match status" value="1"/>
</dbReference>
<feature type="region of interest" description="Disordered" evidence="3">
    <location>
        <begin position="153"/>
        <end position="174"/>
    </location>
</feature>
<organism evidence="4 5">
    <name type="scientific">Aspergillus nanangensis</name>
    <dbReference type="NCBI Taxonomy" id="2582783"/>
    <lineage>
        <taxon>Eukaryota</taxon>
        <taxon>Fungi</taxon>
        <taxon>Dikarya</taxon>
        <taxon>Ascomycota</taxon>
        <taxon>Pezizomycotina</taxon>
        <taxon>Eurotiomycetes</taxon>
        <taxon>Eurotiomycetidae</taxon>
        <taxon>Eurotiales</taxon>
        <taxon>Aspergillaceae</taxon>
        <taxon>Aspergillus</taxon>
        <taxon>Aspergillus subgen. Circumdati</taxon>
    </lineage>
</organism>
<dbReference type="InterPro" id="IPR036770">
    <property type="entry name" value="Ankyrin_rpt-contain_sf"/>
</dbReference>
<gene>
    <name evidence="4" type="ORF">FE257_006532</name>
</gene>
<dbReference type="Proteomes" id="UP001194746">
    <property type="component" value="Unassembled WGS sequence"/>
</dbReference>
<dbReference type="AlphaFoldDB" id="A0AAD4GY87"/>
<dbReference type="PANTHER" id="PTHR24189">
    <property type="entry name" value="MYOTROPHIN"/>
    <property type="match status" value="1"/>
</dbReference>
<comment type="caution">
    <text evidence="4">The sequence shown here is derived from an EMBL/GenBank/DDBJ whole genome shotgun (WGS) entry which is preliminary data.</text>
</comment>
<dbReference type="Gene3D" id="1.25.40.20">
    <property type="entry name" value="Ankyrin repeat-containing domain"/>
    <property type="match status" value="2"/>
</dbReference>
<feature type="compositionally biased region" description="Basic and acidic residues" evidence="3">
    <location>
        <begin position="39"/>
        <end position="54"/>
    </location>
</feature>
<keyword evidence="1" id="KW-0677">Repeat</keyword>
<name>A0AAD4GY87_ASPNN</name>
<evidence type="ECO:0000256" key="2">
    <source>
        <dbReference type="ARBA" id="ARBA00023043"/>
    </source>
</evidence>
<evidence type="ECO:0000313" key="5">
    <source>
        <dbReference type="Proteomes" id="UP001194746"/>
    </source>
</evidence>
<evidence type="ECO:0000256" key="3">
    <source>
        <dbReference type="SAM" id="MobiDB-lite"/>
    </source>
</evidence>
<protein>
    <submittedName>
        <fullName evidence="4">Uncharacterized protein</fullName>
    </submittedName>
</protein>
<sequence length="473" mass="52025">MVPLPQVKNFAALDLGAAATAGSLARVESLLASGVDPNAHFEDSSEATGDEKRSLFPPTFFFDENDAPALRRAAQDGNIRDAGEKPRLTRIMTALLQHGADPSALFRQPIQLHQETSSFPEEEPDEESLDEETDLGMTTTFRSHILRKALELDQLHQRQGTPVPQRGDPGYERDDRYEDALDYQQQYPRQYGTCRVLHSMLEAGMFVQPILDFAGDQLDVEQRDPQGRTLFLAACRSTIGLDSSVSGNANGLFYDARRNAITENPYPQPDSPWKPFNPVTTCSGPTLLEFFASRGANLLAVDHFGRNALHQLFTVSRVDDSKPPLNAAALRYLLPQCPSLVNQPDHAGFYPLHLAIRQIGSYDLDRTTFVPRAVDRLEAVVTGLLAAGADPLARDSHGNTVLHYLAASQLGKNNGTGEEQRRLLRVFLARGVDAKVRDTAGMSALDLFLTANNDVDDSPPPEEIRGEVIGLLE</sequence>
<evidence type="ECO:0000313" key="4">
    <source>
        <dbReference type="EMBL" id="KAF9894644.1"/>
    </source>
</evidence>